<reference evidence="2" key="1">
    <citation type="submission" date="2012-02" db="EMBL/GenBank/DDBJ databases">
        <title>Genome sequencing of Giardia lamblia Genotypes A2 and B isolates (DH and GS) and comparative analysis with the genomes of Genotypes A1 and E (WB and Pig).</title>
        <authorList>
            <person name="Adam R."/>
            <person name="Dahlstrom E."/>
            <person name="Martens C."/>
            <person name="Bruno D."/>
            <person name="Barbian K."/>
            <person name="Porcella S.F."/>
            <person name="Nash T."/>
        </authorList>
    </citation>
    <scope>NUCLEOTIDE SEQUENCE</scope>
    <source>
        <strain evidence="2">DH</strain>
    </source>
</reference>
<gene>
    <name evidence="1" type="ORF">DHA2_150475</name>
</gene>
<dbReference type="AlphaFoldDB" id="V6TPV9"/>
<name>V6TPV9_GIAIN</name>
<comment type="caution">
    <text evidence="1">The sequence shown here is derived from an EMBL/GenBank/DDBJ whole genome shotgun (WGS) entry which is preliminary data.</text>
</comment>
<sequence>MQIDSENKKSLCAEMQERKSVDQHIVQTLTSKHLRYICSYTDPVLSMSISPHTSDPPGVLIRHQKRVSVNGVTLSSAASPYHVQWYTEQRLFLHSYKPGTSTFTNVLQLIDIELDKTIDSIAVTFNDTTSAPAEVTDCPCTTCSKDMQTFLVGGKTMQAIDIRTKKRLFVSNSTPVRALALYSKTPYSIFYLAGHQYLSLFTMDLRTQKEILLFPKATQTSAKLALEVCPHLESKTLLYTVQSDRLFTVIGQHARDNDNNNGLDTKSTASLMSRVAKHPSETFTWLHSILCYNNTLVSPYLVCSRTESRLALLNATSTEFEREGLDPLLCSNIASRNISLRLGSAISRACSAAAARDVLTVAIDGGVYATSTF</sequence>
<dbReference type="Proteomes" id="UP000018320">
    <property type="component" value="Unassembled WGS sequence"/>
</dbReference>
<dbReference type="VEuPathDB" id="GiardiaDB:QR46_3014"/>
<protein>
    <submittedName>
        <fullName evidence="1">Uncharacterized protein</fullName>
    </submittedName>
</protein>
<reference evidence="1 2" key="2">
    <citation type="journal article" date="2013" name="Genome Biol. Evol.">
        <title>Genome sequencing of Giardia lamblia genotypes A2 and B isolates (DH and GS) and comparative analysis with the genomes of genotypes A1 and E (WB and Pig).</title>
        <authorList>
            <person name="Adam R.D."/>
            <person name="Dahlstrom E.W."/>
            <person name="Martens C.A."/>
            <person name="Bruno D.P."/>
            <person name="Barbian K.D."/>
            <person name="Ricklefs S.M."/>
            <person name="Hernandez M.M."/>
            <person name="Narla N.P."/>
            <person name="Patel R.B."/>
            <person name="Porcella S.F."/>
            <person name="Nash T.E."/>
        </authorList>
    </citation>
    <scope>NUCLEOTIDE SEQUENCE [LARGE SCALE GENOMIC DNA]</scope>
    <source>
        <strain evidence="1 2">DH</strain>
    </source>
</reference>
<evidence type="ECO:0000313" key="1">
    <source>
        <dbReference type="EMBL" id="ESU39060.1"/>
    </source>
</evidence>
<organism evidence="1 2">
    <name type="scientific">Giardia intestinalis</name>
    <name type="common">Giardia lamblia</name>
    <dbReference type="NCBI Taxonomy" id="5741"/>
    <lineage>
        <taxon>Eukaryota</taxon>
        <taxon>Metamonada</taxon>
        <taxon>Diplomonadida</taxon>
        <taxon>Hexamitidae</taxon>
        <taxon>Giardiinae</taxon>
        <taxon>Giardia</taxon>
    </lineage>
</organism>
<accession>V6TPV9</accession>
<evidence type="ECO:0000313" key="2">
    <source>
        <dbReference type="Proteomes" id="UP000018320"/>
    </source>
</evidence>
<dbReference type="VEuPathDB" id="GiardiaDB:GL50803_0012905"/>
<dbReference type="VEuPathDB" id="GiardiaDB:DHA2_150475"/>
<dbReference type="VEuPathDB" id="GiardiaDB:GL50581_1365"/>
<dbReference type="EMBL" id="AHGT01000006">
    <property type="protein sequence ID" value="ESU39060.1"/>
    <property type="molecule type" value="Genomic_DNA"/>
</dbReference>
<proteinExistence type="predicted"/>